<gene>
    <name evidence="2" type="ORF">K503DRAFT_480580</name>
</gene>
<proteinExistence type="predicted"/>
<keyword evidence="1" id="KW-0472">Membrane</keyword>
<reference evidence="2 3" key="1">
    <citation type="submission" date="2016-06" db="EMBL/GenBank/DDBJ databases">
        <title>Comparative genomics of the ectomycorrhizal sister species Rhizopogon vinicolor and Rhizopogon vesiculosus (Basidiomycota: Boletales) reveals a divergence of the mating type B locus.</title>
        <authorList>
            <consortium name="DOE Joint Genome Institute"/>
            <person name="Mujic A.B."/>
            <person name="Kuo A."/>
            <person name="Tritt A."/>
            <person name="Lipzen A."/>
            <person name="Chen C."/>
            <person name="Johnson J."/>
            <person name="Sharma A."/>
            <person name="Barry K."/>
            <person name="Grigoriev I.V."/>
            <person name="Spatafora J.W."/>
        </authorList>
    </citation>
    <scope>NUCLEOTIDE SEQUENCE [LARGE SCALE GENOMIC DNA]</scope>
    <source>
        <strain evidence="2 3">AM-OR11-026</strain>
    </source>
</reference>
<dbReference type="InParanoid" id="A0A1B7MMX5"/>
<dbReference type="EMBL" id="KV448680">
    <property type="protein sequence ID" value="OAX33950.1"/>
    <property type="molecule type" value="Genomic_DNA"/>
</dbReference>
<keyword evidence="3" id="KW-1185">Reference proteome</keyword>
<evidence type="ECO:0000313" key="2">
    <source>
        <dbReference type="EMBL" id="OAX33950.1"/>
    </source>
</evidence>
<feature type="transmembrane region" description="Helical" evidence="1">
    <location>
        <begin position="29"/>
        <end position="51"/>
    </location>
</feature>
<accession>A0A1B7MMX5</accession>
<keyword evidence="1" id="KW-1133">Transmembrane helix</keyword>
<name>A0A1B7MMX5_9AGAM</name>
<evidence type="ECO:0000313" key="3">
    <source>
        <dbReference type="Proteomes" id="UP000092154"/>
    </source>
</evidence>
<evidence type="ECO:0000256" key="1">
    <source>
        <dbReference type="SAM" id="Phobius"/>
    </source>
</evidence>
<dbReference type="AlphaFoldDB" id="A0A1B7MMX5"/>
<protein>
    <submittedName>
        <fullName evidence="2">Uncharacterized protein</fullName>
    </submittedName>
</protein>
<keyword evidence="1" id="KW-0812">Transmembrane</keyword>
<sequence>MLSRKVLCDCFVRPKFASFCYVSASRGSLLVCETFFVTFISSLVCAFYGGIDVFKYNKLWVGQCLQPTIFGCGLTS</sequence>
<dbReference type="Proteomes" id="UP000092154">
    <property type="component" value="Unassembled WGS sequence"/>
</dbReference>
<organism evidence="2 3">
    <name type="scientific">Rhizopogon vinicolor AM-OR11-026</name>
    <dbReference type="NCBI Taxonomy" id="1314800"/>
    <lineage>
        <taxon>Eukaryota</taxon>
        <taxon>Fungi</taxon>
        <taxon>Dikarya</taxon>
        <taxon>Basidiomycota</taxon>
        <taxon>Agaricomycotina</taxon>
        <taxon>Agaricomycetes</taxon>
        <taxon>Agaricomycetidae</taxon>
        <taxon>Boletales</taxon>
        <taxon>Suillineae</taxon>
        <taxon>Rhizopogonaceae</taxon>
        <taxon>Rhizopogon</taxon>
    </lineage>
</organism>